<dbReference type="EMBL" id="CP130612">
    <property type="protein sequence ID" value="WKW11549.1"/>
    <property type="molecule type" value="Genomic_DNA"/>
</dbReference>
<dbReference type="Proteomes" id="UP001229955">
    <property type="component" value="Chromosome"/>
</dbReference>
<dbReference type="EMBL" id="CP130613">
    <property type="protein sequence ID" value="WKW14459.1"/>
    <property type="molecule type" value="Genomic_DNA"/>
</dbReference>
<feature type="transmembrane region" description="Helical" evidence="1">
    <location>
        <begin position="44"/>
        <end position="65"/>
    </location>
</feature>
<dbReference type="InterPro" id="IPR025642">
    <property type="entry name" value="DUF4342"/>
</dbReference>
<dbReference type="Pfam" id="PF14242">
    <property type="entry name" value="DUF4342"/>
    <property type="match status" value="1"/>
</dbReference>
<name>A0AA49Q797_9BACT</name>
<accession>A0AA49Q797</accession>
<dbReference type="KEGG" id="pspc:Strain318_000804"/>
<gene>
    <name evidence="3" type="ORF">Strain138_000804</name>
    <name evidence="4" type="ORF">Strain318_000804</name>
</gene>
<keyword evidence="1" id="KW-0812">Transmembrane</keyword>
<dbReference type="AlphaFoldDB" id="A0AA49Q797"/>
<dbReference type="RefSeq" id="WP_367887248.1">
    <property type="nucleotide sequence ID" value="NZ_CP130612.1"/>
</dbReference>
<keyword evidence="1" id="KW-1133">Transmembrane helix</keyword>
<evidence type="ECO:0000313" key="3">
    <source>
        <dbReference type="EMBL" id="WKW11549.1"/>
    </source>
</evidence>
<accession>A0AA49Q4B1</accession>
<protein>
    <submittedName>
        <fullName evidence="4">DUF4342 domain-containing protein</fullName>
    </submittedName>
</protein>
<evidence type="ECO:0000259" key="2">
    <source>
        <dbReference type="Pfam" id="PF14242"/>
    </source>
</evidence>
<evidence type="ECO:0000313" key="5">
    <source>
        <dbReference type="Proteomes" id="UP001229955"/>
    </source>
</evidence>
<organism evidence="4 5">
    <name type="scientific">Pseudogemmatithrix spongiicola</name>
    <dbReference type="NCBI Taxonomy" id="3062599"/>
    <lineage>
        <taxon>Bacteria</taxon>
        <taxon>Pseudomonadati</taxon>
        <taxon>Gemmatimonadota</taxon>
        <taxon>Gemmatimonadia</taxon>
        <taxon>Gemmatimonadales</taxon>
        <taxon>Gemmatimonadaceae</taxon>
        <taxon>Pseudogemmatithrix</taxon>
    </lineage>
</organism>
<feature type="domain" description="DUF4342" evidence="2">
    <location>
        <begin position="2"/>
        <end position="74"/>
    </location>
</feature>
<reference evidence="4" key="1">
    <citation type="submission" date="2023-07" db="EMBL/GenBank/DDBJ databases">
        <authorList>
            <person name="Haufschild T."/>
            <person name="Kallscheuer N."/>
            <person name="Hammer J."/>
            <person name="Kohn T."/>
            <person name="Kabuu M."/>
            <person name="Jogler M."/>
            <person name="Wohfarth N."/>
            <person name="Heuer A."/>
            <person name="Rohde M."/>
            <person name="van Teeseling M.C.F."/>
            <person name="Jogler C."/>
        </authorList>
    </citation>
    <scope>NUCLEOTIDE SEQUENCE</scope>
    <source>
        <strain evidence="3">Strain 138</strain>
        <strain evidence="4">Strain 318</strain>
    </source>
</reference>
<proteinExistence type="predicted"/>
<evidence type="ECO:0000313" key="4">
    <source>
        <dbReference type="EMBL" id="WKW14459.1"/>
    </source>
</evidence>
<keyword evidence="1" id="KW-0472">Membrane</keyword>
<keyword evidence="5" id="KW-1185">Reference proteome</keyword>
<sequence length="80" mass="8586">MEEIKVTGAKLLEKVKALIKEGNVRRLVLRNPQGRVLMDVPLNAGIAASALLPLWAAIASIAVLATDYTILVEREGPPAK</sequence>
<evidence type="ECO:0000256" key="1">
    <source>
        <dbReference type="SAM" id="Phobius"/>
    </source>
</evidence>